<gene>
    <name evidence="2" type="ORF">RM780_14345</name>
</gene>
<sequence>MKQATLKTLGTAALGAALTAAAAGTASASAASMVDGVGTTAGEVVRSLPVEETAGKLPGDSGQVVQTGADLVTGETQALPLANEALSHTGGGLTEPAGQLLGGLPVTEGLGLPADQLLNGVSLN</sequence>
<evidence type="ECO:0000313" key="2">
    <source>
        <dbReference type="EMBL" id="MDT0308134.1"/>
    </source>
</evidence>
<dbReference type="RefSeq" id="WP_311631084.1">
    <property type="nucleotide sequence ID" value="NZ_JAVREN010000018.1"/>
</dbReference>
<evidence type="ECO:0000313" key="3">
    <source>
        <dbReference type="Proteomes" id="UP001183388"/>
    </source>
</evidence>
<name>A0ABU2L985_9ACTN</name>
<keyword evidence="2" id="KW-0067">ATP-binding</keyword>
<keyword evidence="1" id="KW-0732">Signal</keyword>
<feature type="chain" id="PRO_5045920692" evidence="1">
    <location>
        <begin position="23"/>
        <end position="124"/>
    </location>
</feature>
<protein>
    <submittedName>
        <fullName evidence="2">ATP-binding protein</fullName>
    </submittedName>
</protein>
<keyword evidence="3" id="KW-1185">Reference proteome</keyword>
<proteinExistence type="predicted"/>
<evidence type="ECO:0000256" key="1">
    <source>
        <dbReference type="SAM" id="SignalP"/>
    </source>
</evidence>
<organism evidence="2 3">
    <name type="scientific">Streptomyces boetiae</name>
    <dbReference type="NCBI Taxonomy" id="3075541"/>
    <lineage>
        <taxon>Bacteria</taxon>
        <taxon>Bacillati</taxon>
        <taxon>Actinomycetota</taxon>
        <taxon>Actinomycetes</taxon>
        <taxon>Kitasatosporales</taxon>
        <taxon>Streptomycetaceae</taxon>
        <taxon>Streptomyces</taxon>
    </lineage>
</organism>
<keyword evidence="2" id="KW-0547">Nucleotide-binding</keyword>
<dbReference type="EMBL" id="JAVREN010000018">
    <property type="protein sequence ID" value="MDT0308134.1"/>
    <property type="molecule type" value="Genomic_DNA"/>
</dbReference>
<accession>A0ABU2L985</accession>
<reference evidence="3" key="1">
    <citation type="submission" date="2023-07" db="EMBL/GenBank/DDBJ databases">
        <title>30 novel species of actinomycetes from the DSMZ collection.</title>
        <authorList>
            <person name="Nouioui I."/>
        </authorList>
    </citation>
    <scope>NUCLEOTIDE SEQUENCE [LARGE SCALE GENOMIC DNA]</scope>
    <source>
        <strain evidence="3">DSM 44917</strain>
    </source>
</reference>
<dbReference type="GO" id="GO:0005524">
    <property type="term" value="F:ATP binding"/>
    <property type="evidence" value="ECO:0007669"/>
    <property type="project" value="UniProtKB-KW"/>
</dbReference>
<feature type="signal peptide" evidence="1">
    <location>
        <begin position="1"/>
        <end position="22"/>
    </location>
</feature>
<dbReference type="Proteomes" id="UP001183388">
    <property type="component" value="Unassembled WGS sequence"/>
</dbReference>
<comment type="caution">
    <text evidence="2">The sequence shown here is derived from an EMBL/GenBank/DDBJ whole genome shotgun (WGS) entry which is preliminary data.</text>
</comment>